<dbReference type="Proteomes" id="UP000244005">
    <property type="component" value="Unassembled WGS sequence"/>
</dbReference>
<dbReference type="EMBL" id="KZ772704">
    <property type="protein sequence ID" value="PTQ41925.1"/>
    <property type="molecule type" value="Genomic_DNA"/>
</dbReference>
<organism evidence="1 2">
    <name type="scientific">Marchantia polymorpha</name>
    <name type="common">Common liverwort</name>
    <name type="synonym">Marchantia aquatica</name>
    <dbReference type="NCBI Taxonomy" id="3197"/>
    <lineage>
        <taxon>Eukaryota</taxon>
        <taxon>Viridiplantae</taxon>
        <taxon>Streptophyta</taxon>
        <taxon>Embryophyta</taxon>
        <taxon>Marchantiophyta</taxon>
        <taxon>Marchantiopsida</taxon>
        <taxon>Marchantiidae</taxon>
        <taxon>Marchantiales</taxon>
        <taxon>Marchantiaceae</taxon>
        <taxon>Marchantia</taxon>
    </lineage>
</organism>
<dbReference type="Gramene" id="Mp5g14140.1">
    <property type="protein sequence ID" value="Mp5g14140.1.cds1"/>
    <property type="gene ID" value="Mp5g14140"/>
</dbReference>
<dbReference type="AlphaFoldDB" id="A0A2R6X742"/>
<accession>A0A2R6X742</accession>
<keyword evidence="2" id="KW-1185">Reference proteome</keyword>
<gene>
    <name evidence="1" type="ORF">MARPO_0032s0105</name>
</gene>
<name>A0A2R6X742_MARPO</name>
<sequence length="54" mass="6479">MWLCNIFVQETLRSNTWTVHKEKGDASMKKRLQKRTSYPFEFESKSLFWGHSLA</sequence>
<proteinExistence type="predicted"/>
<reference evidence="2" key="1">
    <citation type="journal article" date="2017" name="Cell">
        <title>Insights into land plant evolution garnered from the Marchantia polymorpha genome.</title>
        <authorList>
            <person name="Bowman J.L."/>
            <person name="Kohchi T."/>
            <person name="Yamato K.T."/>
            <person name="Jenkins J."/>
            <person name="Shu S."/>
            <person name="Ishizaki K."/>
            <person name="Yamaoka S."/>
            <person name="Nishihama R."/>
            <person name="Nakamura Y."/>
            <person name="Berger F."/>
            <person name="Adam C."/>
            <person name="Aki S.S."/>
            <person name="Althoff F."/>
            <person name="Araki T."/>
            <person name="Arteaga-Vazquez M.A."/>
            <person name="Balasubrmanian S."/>
            <person name="Barry K."/>
            <person name="Bauer D."/>
            <person name="Boehm C.R."/>
            <person name="Briginshaw L."/>
            <person name="Caballero-Perez J."/>
            <person name="Catarino B."/>
            <person name="Chen F."/>
            <person name="Chiyoda S."/>
            <person name="Chovatia M."/>
            <person name="Davies K.M."/>
            <person name="Delmans M."/>
            <person name="Demura T."/>
            <person name="Dierschke T."/>
            <person name="Dolan L."/>
            <person name="Dorantes-Acosta A.E."/>
            <person name="Eklund D.M."/>
            <person name="Florent S.N."/>
            <person name="Flores-Sandoval E."/>
            <person name="Fujiyama A."/>
            <person name="Fukuzawa H."/>
            <person name="Galik B."/>
            <person name="Grimanelli D."/>
            <person name="Grimwood J."/>
            <person name="Grossniklaus U."/>
            <person name="Hamada T."/>
            <person name="Haseloff J."/>
            <person name="Hetherington A.J."/>
            <person name="Higo A."/>
            <person name="Hirakawa Y."/>
            <person name="Hundley H.N."/>
            <person name="Ikeda Y."/>
            <person name="Inoue K."/>
            <person name="Inoue S.I."/>
            <person name="Ishida S."/>
            <person name="Jia Q."/>
            <person name="Kakita M."/>
            <person name="Kanazawa T."/>
            <person name="Kawai Y."/>
            <person name="Kawashima T."/>
            <person name="Kennedy M."/>
            <person name="Kinose K."/>
            <person name="Kinoshita T."/>
            <person name="Kohara Y."/>
            <person name="Koide E."/>
            <person name="Komatsu K."/>
            <person name="Kopischke S."/>
            <person name="Kubo M."/>
            <person name="Kyozuka J."/>
            <person name="Lagercrantz U."/>
            <person name="Lin S.S."/>
            <person name="Lindquist E."/>
            <person name="Lipzen A.M."/>
            <person name="Lu C.W."/>
            <person name="De Luna E."/>
            <person name="Martienssen R.A."/>
            <person name="Minamino N."/>
            <person name="Mizutani M."/>
            <person name="Mizutani M."/>
            <person name="Mochizuki N."/>
            <person name="Monte I."/>
            <person name="Mosher R."/>
            <person name="Nagasaki H."/>
            <person name="Nakagami H."/>
            <person name="Naramoto S."/>
            <person name="Nishitani K."/>
            <person name="Ohtani M."/>
            <person name="Okamoto T."/>
            <person name="Okumura M."/>
            <person name="Phillips J."/>
            <person name="Pollak B."/>
            <person name="Reinders A."/>
            <person name="Rovekamp M."/>
            <person name="Sano R."/>
            <person name="Sawa S."/>
            <person name="Schmid M.W."/>
            <person name="Shirakawa M."/>
            <person name="Solano R."/>
            <person name="Spunde A."/>
            <person name="Suetsugu N."/>
            <person name="Sugano S."/>
            <person name="Sugiyama A."/>
            <person name="Sun R."/>
            <person name="Suzuki Y."/>
            <person name="Takenaka M."/>
            <person name="Takezawa D."/>
            <person name="Tomogane H."/>
            <person name="Tsuzuki M."/>
            <person name="Ueda T."/>
            <person name="Umeda M."/>
            <person name="Ward J.M."/>
            <person name="Watanabe Y."/>
            <person name="Yazaki K."/>
            <person name="Yokoyama R."/>
            <person name="Yoshitake Y."/>
            <person name="Yotsui I."/>
            <person name="Zachgo S."/>
            <person name="Schmutz J."/>
        </authorList>
    </citation>
    <scope>NUCLEOTIDE SEQUENCE [LARGE SCALE GENOMIC DNA]</scope>
    <source>
        <strain evidence="2">Tak-1</strain>
    </source>
</reference>
<evidence type="ECO:0000313" key="1">
    <source>
        <dbReference type="EMBL" id="PTQ41925.1"/>
    </source>
</evidence>
<evidence type="ECO:0000313" key="2">
    <source>
        <dbReference type="Proteomes" id="UP000244005"/>
    </source>
</evidence>
<protein>
    <submittedName>
        <fullName evidence="1">Uncharacterized protein</fullName>
    </submittedName>
</protein>